<dbReference type="OrthoDB" id="275336at2"/>
<evidence type="ECO:0000256" key="2">
    <source>
        <dbReference type="ARBA" id="ARBA00023315"/>
    </source>
</evidence>
<dbReference type="InterPro" id="IPR000182">
    <property type="entry name" value="GNAT_dom"/>
</dbReference>
<evidence type="ECO:0000259" key="3">
    <source>
        <dbReference type="PROSITE" id="PS51186"/>
    </source>
</evidence>
<reference evidence="4 5" key="1">
    <citation type="submission" date="2018-05" db="EMBL/GenBank/DDBJ databases">
        <title>Description of Sphingomonas pokkalii sp nov, isolated from the rhizosphere of saline tolerant pokkali rice and its draft genome analysis.</title>
        <authorList>
            <person name="Menon R."/>
            <person name="Kumari S."/>
            <person name="Rameshkumar N."/>
        </authorList>
    </citation>
    <scope>NUCLEOTIDE SEQUENCE [LARGE SCALE GENOMIC DNA]</scope>
    <source>
        <strain evidence="4 5">L3B27</strain>
    </source>
</reference>
<gene>
    <name evidence="4" type="ORF">DD559_09930</name>
</gene>
<dbReference type="GO" id="GO:0016747">
    <property type="term" value="F:acyltransferase activity, transferring groups other than amino-acyl groups"/>
    <property type="evidence" value="ECO:0007669"/>
    <property type="project" value="InterPro"/>
</dbReference>
<dbReference type="EMBL" id="QENQ01000001">
    <property type="protein sequence ID" value="PVX29600.1"/>
    <property type="molecule type" value="Genomic_DNA"/>
</dbReference>
<proteinExistence type="predicted"/>
<sequence>MGLLPVANDQIATIVTALEMRVRPRPRPIPPSPFRLIHWPAPESEKYRTLFRRIGAPWLWFSRLVMEEARLRAILDDPQVVVHAVVDRAGVEVGMLELDYRTAATCELSFVGMVPELTGQGHGGWLMAQALALAWRREVTRVWVHTCTLDHPAALEFYRRHGFVPYQRTIETFADPRLAGILPPEAAPHIPCLASTAR</sequence>
<dbReference type="InterPro" id="IPR016181">
    <property type="entry name" value="Acyl_CoA_acyltransferase"/>
</dbReference>
<keyword evidence="5" id="KW-1185">Reference proteome</keyword>
<evidence type="ECO:0000256" key="1">
    <source>
        <dbReference type="ARBA" id="ARBA00022679"/>
    </source>
</evidence>
<dbReference type="RefSeq" id="WP_116469035.1">
    <property type="nucleotide sequence ID" value="NZ_QENQ01000001.1"/>
</dbReference>
<dbReference type="CDD" id="cd04301">
    <property type="entry name" value="NAT_SF"/>
    <property type="match status" value="1"/>
</dbReference>
<feature type="domain" description="N-acetyltransferase" evidence="3">
    <location>
        <begin position="45"/>
        <end position="185"/>
    </location>
</feature>
<accession>A0A2U0SE43</accession>
<comment type="caution">
    <text evidence="4">The sequence shown here is derived from an EMBL/GenBank/DDBJ whole genome shotgun (WGS) entry which is preliminary data.</text>
</comment>
<dbReference type="PANTHER" id="PTHR43800:SF1">
    <property type="entry name" value="PEPTIDYL-LYSINE N-ACETYLTRANSFERASE YJAB"/>
    <property type="match status" value="1"/>
</dbReference>
<protein>
    <submittedName>
        <fullName evidence="4">GNAT family N-acetyltransferase</fullName>
    </submittedName>
</protein>
<dbReference type="PROSITE" id="PS51186">
    <property type="entry name" value="GNAT"/>
    <property type="match status" value="1"/>
</dbReference>
<organism evidence="4 5">
    <name type="scientific">Sphingomonas pokkalii</name>
    <dbReference type="NCBI Taxonomy" id="2175090"/>
    <lineage>
        <taxon>Bacteria</taxon>
        <taxon>Pseudomonadati</taxon>
        <taxon>Pseudomonadota</taxon>
        <taxon>Alphaproteobacteria</taxon>
        <taxon>Sphingomonadales</taxon>
        <taxon>Sphingomonadaceae</taxon>
        <taxon>Sphingomonas</taxon>
    </lineage>
</organism>
<evidence type="ECO:0000313" key="4">
    <source>
        <dbReference type="EMBL" id="PVX29600.1"/>
    </source>
</evidence>
<dbReference type="Proteomes" id="UP000245890">
    <property type="component" value="Unassembled WGS sequence"/>
</dbReference>
<dbReference type="AlphaFoldDB" id="A0A2U0SE43"/>
<dbReference type="PANTHER" id="PTHR43800">
    <property type="entry name" value="PEPTIDYL-LYSINE N-ACETYLTRANSFERASE YJAB"/>
    <property type="match status" value="1"/>
</dbReference>
<dbReference type="SUPFAM" id="SSF55729">
    <property type="entry name" value="Acyl-CoA N-acyltransferases (Nat)"/>
    <property type="match status" value="1"/>
</dbReference>
<keyword evidence="1 4" id="KW-0808">Transferase</keyword>
<keyword evidence="2" id="KW-0012">Acyltransferase</keyword>
<dbReference type="Pfam" id="PF00583">
    <property type="entry name" value="Acetyltransf_1"/>
    <property type="match status" value="1"/>
</dbReference>
<name>A0A2U0SE43_9SPHN</name>
<dbReference type="Gene3D" id="3.40.630.30">
    <property type="match status" value="1"/>
</dbReference>
<evidence type="ECO:0000313" key="5">
    <source>
        <dbReference type="Proteomes" id="UP000245890"/>
    </source>
</evidence>